<dbReference type="AlphaFoldDB" id="A0A9Q9EQ15"/>
<feature type="region of interest" description="Disordered" evidence="1">
    <location>
        <begin position="85"/>
        <end position="338"/>
    </location>
</feature>
<dbReference type="Proteomes" id="UP001056384">
    <property type="component" value="Chromosome 11"/>
</dbReference>
<protein>
    <submittedName>
        <fullName evidence="2">Uncharacterized protein</fullName>
    </submittedName>
</protein>
<feature type="compositionally biased region" description="Low complexity" evidence="1">
    <location>
        <begin position="607"/>
        <end position="618"/>
    </location>
</feature>
<name>A0A9Q9EQ15_9PEZI</name>
<feature type="compositionally biased region" description="Basic and acidic residues" evidence="1">
    <location>
        <begin position="1"/>
        <end position="16"/>
    </location>
</feature>
<feature type="compositionally biased region" description="Low complexity" evidence="1">
    <location>
        <begin position="223"/>
        <end position="237"/>
    </location>
</feature>
<organism evidence="2 3">
    <name type="scientific">Septoria linicola</name>
    <dbReference type="NCBI Taxonomy" id="215465"/>
    <lineage>
        <taxon>Eukaryota</taxon>
        <taxon>Fungi</taxon>
        <taxon>Dikarya</taxon>
        <taxon>Ascomycota</taxon>
        <taxon>Pezizomycotina</taxon>
        <taxon>Dothideomycetes</taxon>
        <taxon>Dothideomycetidae</taxon>
        <taxon>Mycosphaerellales</taxon>
        <taxon>Mycosphaerellaceae</taxon>
        <taxon>Septoria</taxon>
    </lineage>
</organism>
<accession>A0A9Q9EQ15</accession>
<evidence type="ECO:0000313" key="3">
    <source>
        <dbReference type="Proteomes" id="UP001056384"/>
    </source>
</evidence>
<proteinExistence type="predicted"/>
<gene>
    <name evidence="2" type="ORF">Slin15195_G119690</name>
</gene>
<feature type="compositionally biased region" description="Acidic residues" evidence="1">
    <location>
        <begin position="290"/>
        <end position="308"/>
    </location>
</feature>
<evidence type="ECO:0000256" key="1">
    <source>
        <dbReference type="SAM" id="MobiDB-lite"/>
    </source>
</evidence>
<sequence>MAPPDDNGKGKQKATDYDSEEGLVEESGRPLLFTRAHNRLIERENNLPRGALNQAYREAFGDQVPDVIHEFLEQRRREQELELFTRFNAGTGTTRTSPRRIPRAAPGGSPSRRRTSAERLAEANASSIRRTSTSPSRAQQEIRQPVNQVQRGGRPDSSRPRAHTTAIGESFRRATEQRLGVASSSSIFGTPRAASGGIVPSLSIYSSPEQRRAAAAALHRSNSRSPAKSAGSAGAKPTSQARPPPLSEDPLEDPDVSEEDDVEDLDVLTKDGRRARNTNARLYARHQAIVEEEEDSDDLSDDVEEDEVPVVRQYRRAKYGDSSPTPTFGASRSPSVWSYDSAYTYPDRERVQYARPFSQQTAYRREDDGYRPGPPARSQTKNVRTAGYDVNEENWPERPQEFKKSKFVEDFDAPRPVSARSPLFGNAPRTDTNSTKRNWFGGLFGSKAPASREPISTSNGRDGGLFGDRPATPAPISPPGGGVFDSTRKSGSSFGSNYGAGDGLGDLDDETIEAIRLARRAAAGRRADVSSGRRGKYGLSCFTSSSSSKKDKEKNKSSGSSRPVPSPDYAPRYASGRNNFGGHAQVNGVNRNIPKRSNAIRDPYRNAGAQGVAGVSGVHRVPRVETRRAGTGRPQYFAPNPELRQPNKNHRQVPTTGQWMSGKYGQSRRY</sequence>
<feature type="compositionally biased region" description="Acidic residues" evidence="1">
    <location>
        <begin position="249"/>
        <end position="266"/>
    </location>
</feature>
<feature type="region of interest" description="Disordered" evidence="1">
    <location>
        <begin position="1"/>
        <end position="29"/>
    </location>
</feature>
<evidence type="ECO:0000313" key="2">
    <source>
        <dbReference type="EMBL" id="USW58650.1"/>
    </source>
</evidence>
<feature type="region of interest" description="Disordered" evidence="1">
    <location>
        <begin position="350"/>
        <end position="506"/>
    </location>
</feature>
<reference evidence="2" key="1">
    <citation type="submission" date="2022-06" db="EMBL/GenBank/DDBJ databases">
        <title>Complete genome sequences of two strains of the flax pathogen Septoria linicola.</title>
        <authorList>
            <person name="Lapalu N."/>
            <person name="Simon A."/>
            <person name="Demenou B."/>
            <person name="Paumier D."/>
            <person name="Guillot M.-P."/>
            <person name="Gout L."/>
            <person name="Valade R."/>
        </authorList>
    </citation>
    <scope>NUCLEOTIDE SEQUENCE</scope>
    <source>
        <strain evidence="2">SE15195</strain>
    </source>
</reference>
<feature type="compositionally biased region" description="Low complexity" evidence="1">
    <location>
        <begin position="126"/>
        <end position="137"/>
    </location>
</feature>
<keyword evidence="3" id="KW-1185">Reference proteome</keyword>
<feature type="compositionally biased region" description="Polar residues" evidence="1">
    <location>
        <begin position="138"/>
        <end position="150"/>
    </location>
</feature>
<feature type="compositionally biased region" description="Basic and acidic residues" evidence="1">
    <location>
        <begin position="395"/>
        <end position="413"/>
    </location>
</feature>
<feature type="compositionally biased region" description="Polar residues" evidence="1">
    <location>
        <begin position="322"/>
        <end position="338"/>
    </location>
</feature>
<feature type="region of interest" description="Disordered" evidence="1">
    <location>
        <begin position="519"/>
        <end position="670"/>
    </location>
</feature>
<dbReference type="EMBL" id="CP099428">
    <property type="protein sequence ID" value="USW58650.1"/>
    <property type="molecule type" value="Genomic_DNA"/>
</dbReference>